<feature type="compositionally biased region" description="Basic and acidic residues" evidence="1">
    <location>
        <begin position="517"/>
        <end position="538"/>
    </location>
</feature>
<reference evidence="3 4" key="1">
    <citation type="journal article" date="2018" name="Mycol. Prog.">
        <title>Coniella lustricola, a new species from submerged detritus.</title>
        <authorList>
            <person name="Raudabaugh D.B."/>
            <person name="Iturriaga T."/>
            <person name="Carver A."/>
            <person name="Mondo S."/>
            <person name="Pangilinan J."/>
            <person name="Lipzen A."/>
            <person name="He G."/>
            <person name="Amirebrahimi M."/>
            <person name="Grigoriev I.V."/>
            <person name="Miller A.N."/>
        </authorList>
    </citation>
    <scope>NUCLEOTIDE SEQUENCE [LARGE SCALE GENOMIC DNA]</scope>
    <source>
        <strain evidence="3 4">B22-T-1</strain>
    </source>
</reference>
<keyword evidence="4" id="KW-1185">Reference proteome</keyword>
<feature type="region of interest" description="Disordered" evidence="1">
    <location>
        <begin position="596"/>
        <end position="655"/>
    </location>
</feature>
<dbReference type="STRING" id="2025994.A0A2T3A5I2"/>
<gene>
    <name evidence="3" type="ORF">BD289DRAFT_483419</name>
</gene>
<dbReference type="Pfam" id="PF17111">
    <property type="entry name" value="PigL_N"/>
    <property type="match status" value="1"/>
</dbReference>
<feature type="compositionally biased region" description="Basic and acidic residues" evidence="1">
    <location>
        <begin position="853"/>
        <end position="864"/>
    </location>
</feature>
<feature type="region of interest" description="Disordered" evidence="1">
    <location>
        <begin position="853"/>
        <end position="886"/>
    </location>
</feature>
<evidence type="ECO:0000313" key="3">
    <source>
        <dbReference type="EMBL" id="PSR83232.1"/>
    </source>
</evidence>
<evidence type="ECO:0000256" key="1">
    <source>
        <dbReference type="SAM" id="MobiDB-lite"/>
    </source>
</evidence>
<feature type="region of interest" description="Disordered" evidence="1">
    <location>
        <begin position="512"/>
        <end position="539"/>
    </location>
</feature>
<dbReference type="Gene3D" id="1.25.40.10">
    <property type="entry name" value="Tetratricopeptide repeat domain"/>
    <property type="match status" value="1"/>
</dbReference>
<dbReference type="AlphaFoldDB" id="A0A2T3A5I2"/>
<feature type="compositionally biased region" description="Polar residues" evidence="1">
    <location>
        <begin position="639"/>
        <end position="655"/>
    </location>
</feature>
<dbReference type="EMBL" id="KZ678463">
    <property type="protein sequence ID" value="PSR83232.1"/>
    <property type="molecule type" value="Genomic_DNA"/>
</dbReference>
<dbReference type="Proteomes" id="UP000241462">
    <property type="component" value="Unassembled WGS sequence"/>
</dbReference>
<proteinExistence type="predicted"/>
<dbReference type="InParanoid" id="A0A2T3A5I2"/>
<sequence length="1139" mass="125977">MDPLSITASAIAVIQAAGFTTTTVYKFVQSIRTADSRVAALCSELSSLQSYLNSVQNILNECRSRKLAPLQPDLWQRCDESLKDCIVTLSLLEALVNKIKESAPIKGQGLRWRARVVVDLSIHGDELAEFRERIQKSNMALQTMLHTITLFLSLKNDASQDKIIFELEQLKCSFQAALQASLRSERADRSDARISHNLHNLATAARHFHSAASSTSEASKSSSRDVGSLHALSLMGDFPEHKRLRVEAFVKDGALSSTEFVEYHQEPLPVPTSPISFDAERLAPPIVAMPLEPLLQQPPKHTVEDEDDEEEYEREYFDGLRDLARDRIVHGAYEKAIQFLNEAATHYADVDPACTELRNIQAQLALCHFFQSNWKMAEPIVKSLSSVVDEVSCNLLHALALAHLSEYSFDAALDTCRKAVFGKKRLLKHAPAECTDYAQYDSAITLALYANIHHMTGDPIRAEIFHKRLPRGFIYEHPSSELDFIVKHPRFLGLVLGNDVPTFLKALWNNQSRGRNGHKEPTQAKDHPTVMRSNRDGDFAPSPLRTRFADFTRYEDDTCKIVVAGPECCSPVDSAIDMTFSEDVSPIDDAEKRSDLTLIGDESPSKKSSSDHTLRRSLRRRITRTAAAKQRPKCPESSRGVSSTPTAGDTAVTPSSRWPRLGSYFGIVKSNGSRPKESDNALAEITVATIGPKRCMSKKLRNMVVTTRNTTNIKQASQWLRGKGCNEASNVVWPSNDASRFMGWSGAAAKSLDDCTTSECQQSANFPHSITISGTANSINNSRIVPDVLTSDSTTEEMSEKHCELADTECGFKLSDTCPNPVGILDEWETLHGWHSSALPDPLALESMTVVEEHKDTGDMDEAHTNQSSSPCSQNSPATANNDHSGHITEQIPARLAAILMLLPDASESKKQAVIKPKLKALLRDVELFLHDPMLAQDLRTIIASIGDRPAHHKTAQHRERKRPQRELSLFDQELDMLLNASAPRLPPKGMTALSKPETPILQTPNENIVVAVSPTAVTAGDKHHPAPMKQISSLKVVEDHCLPIRPLEERVCQPLAAHPRPTLSLQSLDQSLGYIPEKQTHEERSHIATISLSDTKQTEAAKPSLRPTFSFRAGDDARFWSGVKAIRLGDEAAAQSET</sequence>
<evidence type="ECO:0000259" key="2">
    <source>
        <dbReference type="Pfam" id="PF17111"/>
    </source>
</evidence>
<evidence type="ECO:0000313" key="4">
    <source>
        <dbReference type="Proteomes" id="UP000241462"/>
    </source>
</evidence>
<dbReference type="OrthoDB" id="195446at2759"/>
<organism evidence="3 4">
    <name type="scientific">Coniella lustricola</name>
    <dbReference type="NCBI Taxonomy" id="2025994"/>
    <lineage>
        <taxon>Eukaryota</taxon>
        <taxon>Fungi</taxon>
        <taxon>Dikarya</taxon>
        <taxon>Ascomycota</taxon>
        <taxon>Pezizomycotina</taxon>
        <taxon>Sordariomycetes</taxon>
        <taxon>Sordariomycetidae</taxon>
        <taxon>Diaporthales</taxon>
        <taxon>Schizoparmaceae</taxon>
        <taxon>Coniella</taxon>
    </lineage>
</organism>
<feature type="compositionally biased region" description="Basic and acidic residues" evidence="1">
    <location>
        <begin position="603"/>
        <end position="614"/>
    </location>
</feature>
<name>A0A2T3A5I2_9PEZI</name>
<feature type="compositionally biased region" description="Low complexity" evidence="1">
    <location>
        <begin position="866"/>
        <end position="877"/>
    </location>
</feature>
<dbReference type="InterPro" id="IPR011990">
    <property type="entry name" value="TPR-like_helical_dom_sf"/>
</dbReference>
<dbReference type="InterPro" id="IPR031348">
    <property type="entry name" value="PigL_N"/>
</dbReference>
<accession>A0A2T3A5I2</accession>
<protein>
    <recommendedName>
        <fullName evidence="2">Azaphilone pigments biosynthesis cluster protein L N-terminal domain-containing protein</fullName>
    </recommendedName>
</protein>
<feature type="domain" description="Azaphilone pigments biosynthesis cluster protein L N-terminal" evidence="2">
    <location>
        <begin position="1"/>
        <end position="150"/>
    </location>
</feature>